<organism evidence="1 2">
    <name type="scientific">Planctopirus hydrillae</name>
    <dbReference type="NCBI Taxonomy" id="1841610"/>
    <lineage>
        <taxon>Bacteria</taxon>
        <taxon>Pseudomonadati</taxon>
        <taxon>Planctomycetota</taxon>
        <taxon>Planctomycetia</taxon>
        <taxon>Planctomycetales</taxon>
        <taxon>Planctomycetaceae</taxon>
        <taxon>Planctopirus</taxon>
    </lineage>
</organism>
<gene>
    <name evidence="1" type="ORF">A6X21_16270</name>
</gene>
<evidence type="ECO:0000313" key="2">
    <source>
        <dbReference type="Proteomes" id="UP000094828"/>
    </source>
</evidence>
<name>A0A1C3ESX9_9PLAN</name>
<dbReference type="AlphaFoldDB" id="A0A1C3ESX9"/>
<dbReference type="EMBL" id="LYDR01000027">
    <property type="protein sequence ID" value="ODA36360.1"/>
    <property type="molecule type" value="Genomic_DNA"/>
</dbReference>
<evidence type="ECO:0000313" key="1">
    <source>
        <dbReference type="EMBL" id="ODA36360.1"/>
    </source>
</evidence>
<accession>A0A1C3ESX9</accession>
<comment type="caution">
    <text evidence="1">The sequence shown here is derived from an EMBL/GenBank/DDBJ whole genome shotgun (WGS) entry which is preliminary data.</text>
</comment>
<sequence length="119" mass="13204">MVQNDRLQAYSVSQPRDVILPNSMSVAGVAGDEDLFPKDNRARRTCPRKCDFPQEVFVLTKADGELGLSAHTARSGTAELNPVCGGRWGNGTHECQEEKRAMMTAVNSHFVLQEREIRT</sequence>
<protein>
    <submittedName>
        <fullName evidence="1">Uncharacterized protein</fullName>
    </submittedName>
</protein>
<keyword evidence="2" id="KW-1185">Reference proteome</keyword>
<reference evidence="1 2" key="1">
    <citation type="submission" date="2016-05" db="EMBL/GenBank/DDBJ databases">
        <title>Genomic and physiological characterization of Planctopirus sp. isolated from fresh water lake.</title>
        <authorList>
            <person name="Subhash Y."/>
            <person name="Ramana C."/>
        </authorList>
    </citation>
    <scope>NUCLEOTIDE SEQUENCE [LARGE SCALE GENOMIC DNA]</scope>
    <source>
        <strain evidence="1 2">JC280</strain>
    </source>
</reference>
<dbReference type="Proteomes" id="UP000094828">
    <property type="component" value="Unassembled WGS sequence"/>
</dbReference>
<proteinExistence type="predicted"/>